<dbReference type="Gene3D" id="3.10.110.10">
    <property type="entry name" value="Ubiquitin Conjugating Enzyme"/>
    <property type="match status" value="1"/>
</dbReference>
<protein>
    <submittedName>
        <fullName evidence="2">Ubiquitin-conjugating enzyme E2</fullName>
    </submittedName>
    <submittedName>
        <fullName evidence="3">Ubiquitin-conjugating_enzyme E2</fullName>
    </submittedName>
</protein>
<dbReference type="Proteomes" id="UP001642409">
    <property type="component" value="Unassembled WGS sequence"/>
</dbReference>
<evidence type="ECO:0000313" key="3">
    <source>
        <dbReference type="EMBL" id="CAL6055156.1"/>
    </source>
</evidence>
<name>A0AA86N8F5_9EUKA</name>
<proteinExistence type="predicted"/>
<keyword evidence="4" id="KW-1185">Reference proteome</keyword>
<dbReference type="AlphaFoldDB" id="A0AA86N8F5"/>
<evidence type="ECO:0000259" key="1">
    <source>
        <dbReference type="PROSITE" id="PS50127"/>
    </source>
</evidence>
<sequence>MTNVDQTRMKILAKQFGDMKKSPNMVAFFPDKMNPFNWHISFKGPVDSDFQGGIYHCQLKLTDYPDKPPEIRIMNESGAYLINHPLCIHGLSANNPQDWTPGTQISTIVEALSMYMNLRTDRGGMGFIQKLKPDVIKQCRNDSVRFKCACGADHSTLFK</sequence>
<dbReference type="InterPro" id="IPR016135">
    <property type="entry name" value="UBQ-conjugating_enzyme/RWD"/>
</dbReference>
<dbReference type="PROSITE" id="PS50127">
    <property type="entry name" value="UBC_2"/>
    <property type="match status" value="1"/>
</dbReference>
<dbReference type="SUPFAM" id="SSF54495">
    <property type="entry name" value="UBC-like"/>
    <property type="match status" value="1"/>
</dbReference>
<dbReference type="Pfam" id="PF00179">
    <property type="entry name" value="UQ_con"/>
    <property type="match status" value="1"/>
</dbReference>
<dbReference type="EMBL" id="CAXDID020000205">
    <property type="protein sequence ID" value="CAL6055156.1"/>
    <property type="molecule type" value="Genomic_DNA"/>
</dbReference>
<reference evidence="2" key="1">
    <citation type="submission" date="2023-06" db="EMBL/GenBank/DDBJ databases">
        <authorList>
            <person name="Kurt Z."/>
        </authorList>
    </citation>
    <scope>NUCLEOTIDE SEQUENCE</scope>
</reference>
<dbReference type="SMART" id="SM00212">
    <property type="entry name" value="UBCc"/>
    <property type="match status" value="1"/>
</dbReference>
<reference evidence="3 4" key="2">
    <citation type="submission" date="2024-07" db="EMBL/GenBank/DDBJ databases">
        <authorList>
            <person name="Akdeniz Z."/>
        </authorList>
    </citation>
    <scope>NUCLEOTIDE SEQUENCE [LARGE SCALE GENOMIC DNA]</scope>
</reference>
<gene>
    <name evidence="2" type="ORF">HINF_LOCUS2365</name>
    <name evidence="3" type="ORF">HINF_LOCUS46408</name>
</gene>
<dbReference type="InterPro" id="IPR000608">
    <property type="entry name" value="UBC"/>
</dbReference>
<evidence type="ECO:0000313" key="2">
    <source>
        <dbReference type="EMBL" id="CAI9914720.1"/>
    </source>
</evidence>
<comment type="caution">
    <text evidence="2">The sequence shown here is derived from an EMBL/GenBank/DDBJ whole genome shotgun (WGS) entry which is preliminary data.</text>
</comment>
<accession>A0AA86N8F5</accession>
<organism evidence="2">
    <name type="scientific">Hexamita inflata</name>
    <dbReference type="NCBI Taxonomy" id="28002"/>
    <lineage>
        <taxon>Eukaryota</taxon>
        <taxon>Metamonada</taxon>
        <taxon>Diplomonadida</taxon>
        <taxon>Hexamitidae</taxon>
        <taxon>Hexamitinae</taxon>
        <taxon>Hexamita</taxon>
    </lineage>
</organism>
<dbReference type="EMBL" id="CATOUU010000056">
    <property type="protein sequence ID" value="CAI9914720.1"/>
    <property type="molecule type" value="Genomic_DNA"/>
</dbReference>
<feature type="domain" description="UBC core" evidence="1">
    <location>
        <begin position="7"/>
        <end position="159"/>
    </location>
</feature>
<evidence type="ECO:0000313" key="4">
    <source>
        <dbReference type="Proteomes" id="UP001642409"/>
    </source>
</evidence>
<dbReference type="PANTHER" id="PTHR24067">
    <property type="entry name" value="UBIQUITIN-CONJUGATING ENZYME E2"/>
    <property type="match status" value="1"/>
</dbReference>
<dbReference type="InterPro" id="IPR050113">
    <property type="entry name" value="Ub_conjugating_enzyme"/>
</dbReference>